<keyword evidence="3" id="KW-0479">Metal-binding</keyword>
<keyword evidence="6" id="KW-1185">Reference proteome</keyword>
<organism evidence="5 6">
    <name type="scientific">Neonectria ditissima</name>
    <dbReference type="NCBI Taxonomy" id="78410"/>
    <lineage>
        <taxon>Eukaryota</taxon>
        <taxon>Fungi</taxon>
        <taxon>Dikarya</taxon>
        <taxon>Ascomycota</taxon>
        <taxon>Pezizomycotina</taxon>
        <taxon>Sordariomycetes</taxon>
        <taxon>Hypocreomycetidae</taxon>
        <taxon>Hypocreales</taxon>
        <taxon>Nectriaceae</taxon>
        <taxon>Neonectria</taxon>
    </lineage>
</organism>
<evidence type="ECO:0000256" key="1">
    <source>
        <dbReference type="ARBA" id="ARBA00010617"/>
    </source>
</evidence>
<dbReference type="GO" id="GO:0005506">
    <property type="term" value="F:iron ion binding"/>
    <property type="evidence" value="ECO:0007669"/>
    <property type="project" value="InterPro"/>
</dbReference>
<dbReference type="Gene3D" id="1.10.630.10">
    <property type="entry name" value="Cytochrome P450"/>
    <property type="match status" value="1"/>
</dbReference>
<evidence type="ECO:0000313" key="5">
    <source>
        <dbReference type="EMBL" id="KPM36174.1"/>
    </source>
</evidence>
<dbReference type="InterPro" id="IPR050121">
    <property type="entry name" value="Cytochrome_P450_monoxygenase"/>
</dbReference>
<dbReference type="GO" id="GO:0016705">
    <property type="term" value="F:oxidoreductase activity, acting on paired donors, with incorporation or reduction of molecular oxygen"/>
    <property type="evidence" value="ECO:0007669"/>
    <property type="project" value="InterPro"/>
</dbReference>
<dbReference type="GO" id="GO:0004497">
    <property type="term" value="F:monooxygenase activity"/>
    <property type="evidence" value="ECO:0007669"/>
    <property type="project" value="InterPro"/>
</dbReference>
<dbReference type="GO" id="GO:0020037">
    <property type="term" value="F:heme binding"/>
    <property type="evidence" value="ECO:0007669"/>
    <property type="project" value="InterPro"/>
</dbReference>
<evidence type="ECO:0000313" key="6">
    <source>
        <dbReference type="Proteomes" id="UP000050424"/>
    </source>
</evidence>
<dbReference type="Proteomes" id="UP000050424">
    <property type="component" value="Unassembled WGS sequence"/>
</dbReference>
<dbReference type="STRING" id="78410.A0A0P7AQ40"/>
<comment type="caution">
    <text evidence="5">The sequence shown here is derived from an EMBL/GenBank/DDBJ whole genome shotgun (WGS) entry which is preliminary data.</text>
</comment>
<keyword evidence="4" id="KW-0408">Iron</keyword>
<keyword evidence="2" id="KW-0349">Heme</keyword>
<dbReference type="InterPro" id="IPR036396">
    <property type="entry name" value="Cyt_P450_sf"/>
</dbReference>
<gene>
    <name evidence="5" type="ORF">AK830_g10395</name>
</gene>
<reference evidence="5 6" key="1">
    <citation type="submission" date="2015-09" db="EMBL/GenBank/DDBJ databases">
        <title>Draft genome of a European isolate of the apple canker pathogen Neonectria ditissima.</title>
        <authorList>
            <person name="Gomez-Cortecero A."/>
            <person name="Harrison R.J."/>
            <person name="Armitage A.D."/>
        </authorList>
    </citation>
    <scope>NUCLEOTIDE SEQUENCE [LARGE SCALE GENOMIC DNA]</scope>
    <source>
        <strain evidence="5 6">R09/05</strain>
    </source>
</reference>
<dbReference type="PANTHER" id="PTHR24305:SF166">
    <property type="entry name" value="CYTOCHROME P450 12A4, MITOCHONDRIAL-RELATED"/>
    <property type="match status" value="1"/>
</dbReference>
<dbReference type="OrthoDB" id="3934656at2759"/>
<dbReference type="EMBL" id="LKCW01000215">
    <property type="protein sequence ID" value="KPM36174.1"/>
    <property type="molecule type" value="Genomic_DNA"/>
</dbReference>
<dbReference type="PANTHER" id="PTHR24305">
    <property type="entry name" value="CYTOCHROME P450"/>
    <property type="match status" value="1"/>
</dbReference>
<protein>
    <submittedName>
        <fullName evidence="5">Uncharacterized protein</fullName>
    </submittedName>
</protein>
<evidence type="ECO:0000256" key="2">
    <source>
        <dbReference type="ARBA" id="ARBA00022617"/>
    </source>
</evidence>
<evidence type="ECO:0000256" key="3">
    <source>
        <dbReference type="ARBA" id="ARBA00022723"/>
    </source>
</evidence>
<comment type="similarity">
    <text evidence="1">Belongs to the cytochrome P450 family.</text>
</comment>
<evidence type="ECO:0000256" key="4">
    <source>
        <dbReference type="ARBA" id="ARBA00023004"/>
    </source>
</evidence>
<dbReference type="AlphaFoldDB" id="A0A0P7AQ40"/>
<accession>A0A0P7AQ40</accession>
<sequence>MGLGSLAIEAIALCPALLFCRLFITHLKSPLKAFPGPFWAKFTDQLHDRLGPAVRIGPNMISLSDPGLLKTVYSTRGDYAKSDFYEVADAVSSGQRIENVFSTRSNTFHNRYMKPYQKYFSISTILKKEPLADKMILSLCQQLENRFVDGQNAGKTAPMADWIEYYNK</sequence>
<name>A0A0P7AQ40_9HYPO</name>
<dbReference type="SUPFAM" id="SSF48264">
    <property type="entry name" value="Cytochrome P450"/>
    <property type="match status" value="1"/>
</dbReference>
<proteinExistence type="inferred from homology"/>